<proteinExistence type="predicted"/>
<name>A0A7R9ITD0_9NEOP</name>
<gene>
    <name evidence="2" type="ORF">TTEB3V08_LOCUS12108</name>
</gene>
<reference evidence="2" key="1">
    <citation type="submission" date="2020-11" db="EMBL/GenBank/DDBJ databases">
        <authorList>
            <person name="Tran Van P."/>
        </authorList>
    </citation>
    <scope>NUCLEOTIDE SEQUENCE</scope>
</reference>
<organism evidence="2">
    <name type="scientific">Timema tahoe</name>
    <dbReference type="NCBI Taxonomy" id="61484"/>
    <lineage>
        <taxon>Eukaryota</taxon>
        <taxon>Metazoa</taxon>
        <taxon>Ecdysozoa</taxon>
        <taxon>Arthropoda</taxon>
        <taxon>Hexapoda</taxon>
        <taxon>Insecta</taxon>
        <taxon>Pterygota</taxon>
        <taxon>Neoptera</taxon>
        <taxon>Polyneoptera</taxon>
        <taxon>Phasmatodea</taxon>
        <taxon>Timematodea</taxon>
        <taxon>Timematoidea</taxon>
        <taxon>Timematidae</taxon>
        <taxon>Timema</taxon>
    </lineage>
</organism>
<sequence>MPKRKCVTTIPRRILLTMSVTMLMKVMATVLDLFPRWHQAQMRMT</sequence>
<keyword evidence="1" id="KW-1133">Transmembrane helix</keyword>
<evidence type="ECO:0000313" key="2">
    <source>
        <dbReference type="EMBL" id="CAD7464229.1"/>
    </source>
</evidence>
<dbReference type="EMBL" id="OE011743">
    <property type="protein sequence ID" value="CAD7464229.1"/>
    <property type="molecule type" value="Genomic_DNA"/>
</dbReference>
<feature type="transmembrane region" description="Helical" evidence="1">
    <location>
        <begin position="14"/>
        <end position="34"/>
    </location>
</feature>
<accession>A0A7R9ITD0</accession>
<protein>
    <submittedName>
        <fullName evidence="2">Uncharacterized protein</fullName>
    </submittedName>
</protein>
<keyword evidence="1" id="KW-0472">Membrane</keyword>
<dbReference type="AlphaFoldDB" id="A0A7R9ITD0"/>
<keyword evidence="1" id="KW-0812">Transmembrane</keyword>
<evidence type="ECO:0000256" key="1">
    <source>
        <dbReference type="SAM" id="Phobius"/>
    </source>
</evidence>